<geneLocation type="plasmid" evidence="7 8">
    <name>pBIND02</name>
</geneLocation>
<dbReference type="HOGENOM" id="CLU_622095_0_0_5"/>
<organism evidence="7 8">
    <name type="scientific">Beijerinckia indica subsp. indica (strain ATCC 9039 / DSM 1715 / NCIMB 8712)</name>
    <dbReference type="NCBI Taxonomy" id="395963"/>
    <lineage>
        <taxon>Bacteria</taxon>
        <taxon>Pseudomonadati</taxon>
        <taxon>Pseudomonadota</taxon>
        <taxon>Alphaproteobacteria</taxon>
        <taxon>Hyphomicrobiales</taxon>
        <taxon>Beijerinckiaceae</taxon>
        <taxon>Beijerinckia</taxon>
    </lineage>
</organism>
<dbReference type="Pfam" id="PF01943">
    <property type="entry name" value="Polysacc_synt"/>
    <property type="match status" value="1"/>
</dbReference>
<dbReference type="PANTHER" id="PTHR30250:SF11">
    <property type="entry name" value="O-ANTIGEN TRANSPORTER-RELATED"/>
    <property type="match status" value="1"/>
</dbReference>
<dbReference type="PANTHER" id="PTHR30250">
    <property type="entry name" value="PST FAMILY PREDICTED COLANIC ACID TRANSPORTER"/>
    <property type="match status" value="1"/>
</dbReference>
<evidence type="ECO:0000313" key="8">
    <source>
        <dbReference type="Proteomes" id="UP000001695"/>
    </source>
</evidence>
<keyword evidence="7" id="KW-0614">Plasmid</keyword>
<proteinExistence type="predicted"/>
<protein>
    <submittedName>
        <fullName evidence="7">Membrane protein involved in the export of O-antigen and teichoic acid-like protein</fullName>
    </submittedName>
</protein>
<evidence type="ECO:0000256" key="1">
    <source>
        <dbReference type="ARBA" id="ARBA00004651"/>
    </source>
</evidence>
<dbReference type="AlphaFoldDB" id="B2ILK7"/>
<sequence length="440" mass="47112">MRYLYPIIFRYASLVLQFVVMVFITRRLSQGDAGIYLQLFGIINATYVFVGFGIPDGIVKSVAHADALDRRHEIRPLVRRAALATGSTSLVMLILGVTAAELFNGGYGEDRSLIILAAIWWLCYGATFFAAQVLVALGESGKGAFFFYPAMNIALFGTSVPYLALATTPDIQATLVATIIGGLLCSVAALATAGFYYSTFPSSSEPVSLRPAMRLGFSIGLSRVLQSSIHWIPVWGIGAFHGAAAAATLGTASRLNVAIAAVMAAIRFTIRPVIVRHAARNDWQEIAIESSKVATLATLVSFVALAGTLLLGPFAIGLIFGESYRASALLLAILLFGTLGECVGGPVDEILKMTSRANIVLAILICATMSEALLVWIFGGFDVIVTAVIQAGTFVGMYGFMLWFVWRKHGVWVGANFTPAYIQTLFPRRGAVKGAEDILS</sequence>
<comment type="subcellular location">
    <subcellularLocation>
        <location evidence="1">Cell membrane</location>
        <topology evidence="1">Multi-pass membrane protein</topology>
    </subcellularLocation>
</comment>
<evidence type="ECO:0000256" key="4">
    <source>
        <dbReference type="ARBA" id="ARBA00022989"/>
    </source>
</evidence>
<feature type="transmembrane region" description="Helical" evidence="6">
    <location>
        <begin position="145"/>
        <end position="165"/>
    </location>
</feature>
<keyword evidence="3 6" id="KW-0812">Transmembrane</keyword>
<dbReference type="KEGG" id="bid:Bind_3878"/>
<feature type="transmembrane region" description="Helical" evidence="6">
    <location>
        <begin position="296"/>
        <end position="320"/>
    </location>
</feature>
<keyword evidence="2" id="KW-1003">Cell membrane</keyword>
<feature type="transmembrane region" description="Helical" evidence="6">
    <location>
        <begin position="326"/>
        <end position="347"/>
    </location>
</feature>
<feature type="transmembrane region" description="Helical" evidence="6">
    <location>
        <begin position="112"/>
        <end position="138"/>
    </location>
</feature>
<feature type="transmembrane region" description="Helical" evidence="6">
    <location>
        <begin position="7"/>
        <end position="24"/>
    </location>
</feature>
<keyword evidence="8" id="KW-1185">Reference proteome</keyword>
<feature type="transmembrane region" description="Helical" evidence="6">
    <location>
        <begin position="384"/>
        <end position="406"/>
    </location>
</feature>
<reference evidence="7 8" key="1">
    <citation type="submission" date="2008-03" db="EMBL/GenBank/DDBJ databases">
        <title>Complete sequence of plasmid2 of Beijerinckia indica subsp. indica ATCC 9039.</title>
        <authorList>
            <consortium name="US DOE Joint Genome Institute"/>
            <person name="Copeland A."/>
            <person name="Lucas S."/>
            <person name="Lapidus A."/>
            <person name="Glavina del Rio T."/>
            <person name="Dalin E."/>
            <person name="Tice H."/>
            <person name="Bruce D."/>
            <person name="Goodwin L."/>
            <person name="Pitluck S."/>
            <person name="LaButti K."/>
            <person name="Schmutz J."/>
            <person name="Larimer F."/>
            <person name="Land M."/>
            <person name="Hauser L."/>
            <person name="Kyrpides N."/>
            <person name="Ivanova N."/>
            <person name="Dunfield P.F."/>
            <person name="Dedysh S.N."/>
            <person name="Liesack W."/>
            <person name="Saw J.H."/>
            <person name="Alam M."/>
            <person name="Chen Y."/>
            <person name="Murrell J.C."/>
            <person name="Richardson P."/>
        </authorList>
    </citation>
    <scope>NUCLEOTIDE SEQUENCE [LARGE SCALE GENOMIC DNA]</scope>
    <source>
        <strain evidence="8">ATCC 9039 / DSM 1715 / NCIMB 8712</strain>
        <plasmid evidence="7 8">pBIND02</plasmid>
    </source>
</reference>
<evidence type="ECO:0000313" key="7">
    <source>
        <dbReference type="EMBL" id="ACB97407.1"/>
    </source>
</evidence>
<feature type="transmembrane region" description="Helical" evidence="6">
    <location>
        <begin position="80"/>
        <end position="100"/>
    </location>
</feature>
<feature type="transmembrane region" description="Helical" evidence="6">
    <location>
        <begin position="359"/>
        <end position="378"/>
    </location>
</feature>
<dbReference type="InterPro" id="IPR050833">
    <property type="entry name" value="Poly_Biosynth_Transport"/>
</dbReference>
<gene>
    <name evidence="7" type="ordered locus">Bind_3878</name>
</gene>
<dbReference type="GO" id="GO:0005886">
    <property type="term" value="C:plasma membrane"/>
    <property type="evidence" value="ECO:0007669"/>
    <property type="project" value="UniProtKB-SubCell"/>
</dbReference>
<dbReference type="EMBL" id="CP001018">
    <property type="protein sequence ID" value="ACB97407.1"/>
    <property type="molecule type" value="Genomic_DNA"/>
</dbReference>
<keyword evidence="4 6" id="KW-1133">Transmembrane helix</keyword>
<name>B2ILK7_BEII9</name>
<evidence type="ECO:0000256" key="6">
    <source>
        <dbReference type="SAM" id="Phobius"/>
    </source>
</evidence>
<dbReference type="eggNOG" id="COG2244">
    <property type="taxonomic scope" value="Bacteria"/>
</dbReference>
<accession>B2ILK7</accession>
<evidence type="ECO:0000256" key="2">
    <source>
        <dbReference type="ARBA" id="ARBA00022475"/>
    </source>
</evidence>
<dbReference type="Proteomes" id="UP000001695">
    <property type="component" value="Plasmid pBIND02"/>
</dbReference>
<dbReference type="InterPro" id="IPR002797">
    <property type="entry name" value="Polysacc_synth"/>
</dbReference>
<evidence type="ECO:0000256" key="5">
    <source>
        <dbReference type="ARBA" id="ARBA00023136"/>
    </source>
</evidence>
<feature type="transmembrane region" description="Helical" evidence="6">
    <location>
        <begin position="36"/>
        <end position="59"/>
    </location>
</feature>
<evidence type="ECO:0000256" key="3">
    <source>
        <dbReference type="ARBA" id="ARBA00022692"/>
    </source>
</evidence>
<keyword evidence="5 6" id="KW-0472">Membrane</keyword>
<feature type="transmembrane region" description="Helical" evidence="6">
    <location>
        <begin position="171"/>
        <end position="197"/>
    </location>
</feature>